<proteinExistence type="inferred from homology"/>
<feature type="domain" description="Type I restriction modification DNA specificity" evidence="4">
    <location>
        <begin position="36"/>
        <end position="191"/>
    </location>
</feature>
<comment type="similarity">
    <text evidence="1">Belongs to the type-I restriction system S methylase family.</text>
</comment>
<reference evidence="6" key="1">
    <citation type="journal article" date="2019" name="Int. J. Syst. Evol. Microbiol.">
        <title>The Global Catalogue of Microorganisms (GCM) 10K type strain sequencing project: providing services to taxonomists for standard genome sequencing and annotation.</title>
        <authorList>
            <consortium name="The Broad Institute Genomics Platform"/>
            <consortium name="The Broad Institute Genome Sequencing Center for Infectious Disease"/>
            <person name="Wu L."/>
            <person name="Ma J."/>
        </authorList>
    </citation>
    <scope>NUCLEOTIDE SEQUENCE [LARGE SCALE GENOMIC DNA]</scope>
    <source>
        <strain evidence="6">CGMCC 1.15277</strain>
    </source>
</reference>
<name>A0ABW1WXP9_9ACTN</name>
<evidence type="ECO:0000313" key="5">
    <source>
        <dbReference type="EMBL" id="MFC6395616.1"/>
    </source>
</evidence>
<keyword evidence="6" id="KW-1185">Reference proteome</keyword>
<evidence type="ECO:0000313" key="6">
    <source>
        <dbReference type="Proteomes" id="UP001596266"/>
    </source>
</evidence>
<dbReference type="CDD" id="cd17267">
    <property type="entry name" value="RMtype1_S_EcoAO83I-TRD1-CR1_like"/>
    <property type="match status" value="1"/>
</dbReference>
<evidence type="ECO:0000256" key="3">
    <source>
        <dbReference type="ARBA" id="ARBA00023125"/>
    </source>
</evidence>
<dbReference type="GO" id="GO:0016787">
    <property type="term" value="F:hydrolase activity"/>
    <property type="evidence" value="ECO:0007669"/>
    <property type="project" value="UniProtKB-KW"/>
</dbReference>
<dbReference type="GO" id="GO:0004519">
    <property type="term" value="F:endonuclease activity"/>
    <property type="evidence" value="ECO:0007669"/>
    <property type="project" value="UniProtKB-KW"/>
</dbReference>
<keyword evidence="2" id="KW-0680">Restriction system</keyword>
<keyword evidence="3" id="KW-0238">DNA-binding</keyword>
<protein>
    <submittedName>
        <fullName evidence="5">Restriction endonuclease subunit S</fullName>
        <ecNumber evidence="5">3.1.21.-</ecNumber>
    </submittedName>
</protein>
<dbReference type="EC" id="3.1.21.-" evidence="5"/>
<dbReference type="Proteomes" id="UP001596266">
    <property type="component" value="Unassembled WGS sequence"/>
</dbReference>
<accession>A0ABW1WXP9</accession>
<dbReference type="SUPFAM" id="SSF116734">
    <property type="entry name" value="DNA methylase specificity domain"/>
    <property type="match status" value="2"/>
</dbReference>
<dbReference type="Pfam" id="PF01420">
    <property type="entry name" value="Methylase_S"/>
    <property type="match status" value="1"/>
</dbReference>
<dbReference type="InterPro" id="IPR044946">
    <property type="entry name" value="Restrct_endonuc_typeI_TRD_sf"/>
</dbReference>
<dbReference type="Gene3D" id="3.90.220.20">
    <property type="entry name" value="DNA methylase specificity domains"/>
    <property type="match status" value="2"/>
</dbReference>
<sequence length="383" mass="41617">MREWPKVSAGELQASGKLLVEDGNHGEYRPRPHEFTDQGAAYIRAADLRGGVIDFNGAAKITDSALGRIRKGIGEPRDVILTHKGTVGTVAIAPFDCPSYVCSPQTTFWRSLDPHQLSQDFLFYVVRSRNFQEQLDRAAHQTDMAPYASLTDQKSLQIPLPPLPEQQAIAEVLGALDDKIAANRALDSTIEELSESLYRRAVGNAEETAPFGNFLKFSYGKALKSEDRVPGDVKVLGSGGVTGWHDRALVDHSGIVVGRKGSMGSVHWVDGPHFPIDTAYSVENLTPLPDAFWLFALAKAGFPSMNSDSAVPGLNRDRALAVHTPVPLDTGEFNAVVPPLFETRAATQRESDSLSSLRDTLLPALMDGTIRVKDAEKAVSDVM</sequence>
<keyword evidence="5" id="KW-0540">Nuclease</keyword>
<keyword evidence="5" id="KW-0378">Hydrolase</keyword>
<dbReference type="RefSeq" id="WP_343886359.1">
    <property type="nucleotide sequence ID" value="NZ_BAAAKI010000014.1"/>
</dbReference>
<keyword evidence="5" id="KW-0255">Endonuclease</keyword>
<organism evidence="5 6">
    <name type="scientific">Luteococcus sanguinis</name>
    <dbReference type="NCBI Taxonomy" id="174038"/>
    <lineage>
        <taxon>Bacteria</taxon>
        <taxon>Bacillati</taxon>
        <taxon>Actinomycetota</taxon>
        <taxon>Actinomycetes</taxon>
        <taxon>Propionibacteriales</taxon>
        <taxon>Propionibacteriaceae</taxon>
        <taxon>Luteococcus</taxon>
    </lineage>
</organism>
<dbReference type="InterPro" id="IPR052021">
    <property type="entry name" value="Type-I_RS_S_subunit"/>
</dbReference>
<comment type="caution">
    <text evidence="5">The sequence shown here is derived from an EMBL/GenBank/DDBJ whole genome shotgun (WGS) entry which is preliminary data.</text>
</comment>
<gene>
    <name evidence="5" type="ORF">ACFP57_01215</name>
</gene>
<dbReference type="PANTHER" id="PTHR30408:SF13">
    <property type="entry name" value="TYPE I RESTRICTION ENZYME HINDI SPECIFICITY SUBUNIT"/>
    <property type="match status" value="1"/>
</dbReference>
<evidence type="ECO:0000256" key="2">
    <source>
        <dbReference type="ARBA" id="ARBA00022747"/>
    </source>
</evidence>
<dbReference type="InterPro" id="IPR000055">
    <property type="entry name" value="Restrct_endonuc_typeI_TRD"/>
</dbReference>
<evidence type="ECO:0000259" key="4">
    <source>
        <dbReference type="Pfam" id="PF01420"/>
    </source>
</evidence>
<dbReference type="PANTHER" id="PTHR30408">
    <property type="entry name" value="TYPE-1 RESTRICTION ENZYME ECOKI SPECIFICITY PROTEIN"/>
    <property type="match status" value="1"/>
</dbReference>
<dbReference type="EMBL" id="JBHSUA010000006">
    <property type="protein sequence ID" value="MFC6395616.1"/>
    <property type="molecule type" value="Genomic_DNA"/>
</dbReference>
<evidence type="ECO:0000256" key="1">
    <source>
        <dbReference type="ARBA" id="ARBA00010923"/>
    </source>
</evidence>